<dbReference type="Proteomes" id="UP000006039">
    <property type="component" value="Unassembled WGS sequence"/>
</dbReference>
<evidence type="ECO:0000313" key="2">
    <source>
        <dbReference type="EMBL" id="EJT73520.1"/>
    </source>
</evidence>
<dbReference type="EnsemblFungi" id="EJT73520">
    <property type="protein sequence ID" value="EJT73520"/>
    <property type="gene ID" value="GGTG_10357"/>
</dbReference>
<dbReference type="GeneID" id="20350815"/>
<evidence type="ECO:0000313" key="4">
    <source>
        <dbReference type="Proteomes" id="UP000006039"/>
    </source>
</evidence>
<dbReference type="HOGENOM" id="CLU_2638209_0_0_1"/>
<name>J3PA34_GAET3</name>
<feature type="compositionally biased region" description="Basic and acidic residues" evidence="1">
    <location>
        <begin position="57"/>
        <end position="69"/>
    </location>
</feature>
<reference evidence="2" key="3">
    <citation type="submission" date="2010-09" db="EMBL/GenBank/DDBJ databases">
        <title>Annotation of Gaeumannomyces graminis var. tritici R3-111a-1.</title>
        <authorList>
            <consortium name="The Broad Institute Genome Sequencing Platform"/>
            <person name="Ma L.-J."/>
            <person name="Dead R."/>
            <person name="Young S.K."/>
            <person name="Zeng Q."/>
            <person name="Gargeya S."/>
            <person name="Fitzgerald M."/>
            <person name="Haas B."/>
            <person name="Abouelleil A."/>
            <person name="Alvarado L."/>
            <person name="Arachchi H.M."/>
            <person name="Berlin A."/>
            <person name="Brown A."/>
            <person name="Chapman S.B."/>
            <person name="Chen Z."/>
            <person name="Dunbar C."/>
            <person name="Freedman E."/>
            <person name="Gearin G."/>
            <person name="Gellesch M."/>
            <person name="Goldberg J."/>
            <person name="Griggs A."/>
            <person name="Gujja S."/>
            <person name="Heiman D."/>
            <person name="Howarth C."/>
            <person name="Larson L."/>
            <person name="Lui A."/>
            <person name="MacDonald P.J.P."/>
            <person name="Mehta T."/>
            <person name="Montmayeur A."/>
            <person name="Murphy C."/>
            <person name="Neiman D."/>
            <person name="Pearson M."/>
            <person name="Priest M."/>
            <person name="Roberts A."/>
            <person name="Saif S."/>
            <person name="Shea T."/>
            <person name="Shenoy N."/>
            <person name="Sisk P."/>
            <person name="Stolte C."/>
            <person name="Sykes S."/>
            <person name="Yandava C."/>
            <person name="Wortman J."/>
            <person name="Nusbaum C."/>
            <person name="Birren B."/>
        </authorList>
    </citation>
    <scope>NUCLEOTIDE SEQUENCE</scope>
    <source>
        <strain evidence="2">R3-111a-1</strain>
    </source>
</reference>
<protein>
    <submittedName>
        <fullName evidence="2 3">Uncharacterized protein</fullName>
    </submittedName>
</protein>
<sequence length="77" mass="8554">MGGSDAERRTARLERQGPSVHRDQPRTLSGRTAKFVGVRPSLRVCAQHKRCRGLNGPKRDEPDAERDAPPNETGAEY</sequence>
<dbReference type="RefSeq" id="XP_009226494.1">
    <property type="nucleotide sequence ID" value="XM_009228230.1"/>
</dbReference>
<reference evidence="4" key="1">
    <citation type="submission" date="2010-07" db="EMBL/GenBank/DDBJ databases">
        <title>The genome sequence of Gaeumannomyces graminis var. tritici strain R3-111a-1.</title>
        <authorList>
            <consortium name="The Broad Institute Genome Sequencing Platform"/>
            <person name="Ma L.-J."/>
            <person name="Dead R."/>
            <person name="Young S."/>
            <person name="Zeng Q."/>
            <person name="Koehrsen M."/>
            <person name="Alvarado L."/>
            <person name="Berlin A."/>
            <person name="Chapman S.B."/>
            <person name="Chen Z."/>
            <person name="Freedman E."/>
            <person name="Gellesch M."/>
            <person name="Goldberg J."/>
            <person name="Griggs A."/>
            <person name="Gujja S."/>
            <person name="Heilman E.R."/>
            <person name="Heiman D."/>
            <person name="Hepburn T."/>
            <person name="Howarth C."/>
            <person name="Jen D."/>
            <person name="Larson L."/>
            <person name="Mehta T."/>
            <person name="Neiman D."/>
            <person name="Pearson M."/>
            <person name="Roberts A."/>
            <person name="Saif S."/>
            <person name="Shea T."/>
            <person name="Shenoy N."/>
            <person name="Sisk P."/>
            <person name="Stolte C."/>
            <person name="Sykes S."/>
            <person name="Walk T."/>
            <person name="White J."/>
            <person name="Yandava C."/>
            <person name="Haas B."/>
            <person name="Nusbaum C."/>
            <person name="Birren B."/>
        </authorList>
    </citation>
    <scope>NUCLEOTIDE SEQUENCE [LARGE SCALE GENOMIC DNA]</scope>
    <source>
        <strain evidence="4">R3-111a-1</strain>
    </source>
</reference>
<reference evidence="3" key="5">
    <citation type="submission" date="2018-04" db="UniProtKB">
        <authorList>
            <consortium name="EnsemblFungi"/>
        </authorList>
    </citation>
    <scope>IDENTIFICATION</scope>
    <source>
        <strain evidence="3">R3-111a-1</strain>
    </source>
</reference>
<reference evidence="2" key="2">
    <citation type="submission" date="2010-07" db="EMBL/GenBank/DDBJ databases">
        <authorList>
            <consortium name="The Broad Institute Genome Sequencing Platform"/>
            <consortium name="Broad Institute Genome Sequencing Center for Infectious Disease"/>
            <person name="Ma L.-J."/>
            <person name="Dead R."/>
            <person name="Young S."/>
            <person name="Zeng Q."/>
            <person name="Koehrsen M."/>
            <person name="Alvarado L."/>
            <person name="Berlin A."/>
            <person name="Chapman S.B."/>
            <person name="Chen Z."/>
            <person name="Freedman E."/>
            <person name="Gellesch M."/>
            <person name="Goldberg J."/>
            <person name="Griggs A."/>
            <person name="Gujja S."/>
            <person name="Heilman E.R."/>
            <person name="Heiman D."/>
            <person name="Hepburn T."/>
            <person name="Howarth C."/>
            <person name="Jen D."/>
            <person name="Larson L."/>
            <person name="Mehta T."/>
            <person name="Neiman D."/>
            <person name="Pearson M."/>
            <person name="Roberts A."/>
            <person name="Saif S."/>
            <person name="Shea T."/>
            <person name="Shenoy N."/>
            <person name="Sisk P."/>
            <person name="Stolte C."/>
            <person name="Sykes S."/>
            <person name="Walk T."/>
            <person name="White J."/>
            <person name="Yandava C."/>
            <person name="Haas B."/>
            <person name="Nusbaum C."/>
            <person name="Birren B."/>
        </authorList>
    </citation>
    <scope>NUCLEOTIDE SEQUENCE</scope>
    <source>
        <strain evidence="2">R3-111a-1</strain>
    </source>
</reference>
<organism evidence="2">
    <name type="scientific">Gaeumannomyces tritici (strain R3-111a-1)</name>
    <name type="common">Wheat and barley take-all root rot fungus</name>
    <name type="synonym">Gaeumannomyces graminis var. tritici</name>
    <dbReference type="NCBI Taxonomy" id="644352"/>
    <lineage>
        <taxon>Eukaryota</taxon>
        <taxon>Fungi</taxon>
        <taxon>Dikarya</taxon>
        <taxon>Ascomycota</taxon>
        <taxon>Pezizomycotina</taxon>
        <taxon>Sordariomycetes</taxon>
        <taxon>Sordariomycetidae</taxon>
        <taxon>Magnaporthales</taxon>
        <taxon>Magnaporthaceae</taxon>
        <taxon>Gaeumannomyces</taxon>
    </lineage>
</organism>
<feature type="compositionally biased region" description="Basic and acidic residues" evidence="1">
    <location>
        <begin position="1"/>
        <end position="25"/>
    </location>
</feature>
<dbReference type="AlphaFoldDB" id="J3PA34"/>
<evidence type="ECO:0000256" key="1">
    <source>
        <dbReference type="SAM" id="MobiDB-lite"/>
    </source>
</evidence>
<reference evidence="3" key="4">
    <citation type="journal article" date="2015" name="G3 (Bethesda)">
        <title>Genome sequences of three phytopathogenic species of the Magnaporthaceae family of fungi.</title>
        <authorList>
            <person name="Okagaki L.H."/>
            <person name="Nunes C.C."/>
            <person name="Sailsbery J."/>
            <person name="Clay B."/>
            <person name="Brown D."/>
            <person name="John T."/>
            <person name="Oh Y."/>
            <person name="Young N."/>
            <person name="Fitzgerald M."/>
            <person name="Haas B.J."/>
            <person name="Zeng Q."/>
            <person name="Young S."/>
            <person name="Adiconis X."/>
            <person name="Fan L."/>
            <person name="Levin J.Z."/>
            <person name="Mitchell T.K."/>
            <person name="Okubara P.A."/>
            <person name="Farman M.L."/>
            <person name="Kohn L.M."/>
            <person name="Birren B."/>
            <person name="Ma L.-J."/>
            <person name="Dean R.A."/>
        </authorList>
    </citation>
    <scope>NUCLEOTIDE SEQUENCE</scope>
    <source>
        <strain evidence="3">R3-111a-1</strain>
    </source>
</reference>
<proteinExistence type="predicted"/>
<evidence type="ECO:0000313" key="3">
    <source>
        <dbReference type="EnsemblFungi" id="EJT73520"/>
    </source>
</evidence>
<keyword evidence="4" id="KW-1185">Reference proteome</keyword>
<gene>
    <name evidence="3" type="primary">20350815</name>
    <name evidence="2" type="ORF">GGTG_10357</name>
</gene>
<dbReference type="EMBL" id="GL385399">
    <property type="protein sequence ID" value="EJT73520.1"/>
    <property type="molecule type" value="Genomic_DNA"/>
</dbReference>
<dbReference type="VEuPathDB" id="FungiDB:GGTG_10357"/>
<feature type="region of interest" description="Disordered" evidence="1">
    <location>
        <begin position="49"/>
        <end position="77"/>
    </location>
</feature>
<feature type="region of interest" description="Disordered" evidence="1">
    <location>
        <begin position="1"/>
        <end position="35"/>
    </location>
</feature>
<accession>J3PA34</accession>